<reference evidence="13 14" key="1">
    <citation type="submission" date="2018-08" db="EMBL/GenBank/DDBJ databases">
        <title>A genome reference for cultivated species of the human gut microbiota.</title>
        <authorList>
            <person name="Zou Y."/>
            <person name="Xue W."/>
            <person name="Luo G."/>
        </authorList>
    </citation>
    <scope>NUCLEOTIDE SEQUENCE [LARGE SCALE GENOMIC DNA]</scope>
    <source>
        <strain evidence="13 14">AM40-30BH</strain>
    </source>
</reference>
<feature type="binding site" evidence="10">
    <location>
        <position position="128"/>
    </location>
    <ligand>
        <name>UDP-N-acetyl-alpha-D-glucosamine</name>
        <dbReference type="ChEBI" id="CHEBI:57705"/>
    </ligand>
</feature>
<feature type="domain" description="Glycosyl transferase family 28 C-terminal" evidence="12">
    <location>
        <begin position="194"/>
        <end position="352"/>
    </location>
</feature>
<keyword evidence="3 10" id="KW-0328">Glycosyltransferase</keyword>
<evidence type="ECO:0000259" key="11">
    <source>
        <dbReference type="Pfam" id="PF03033"/>
    </source>
</evidence>
<dbReference type="GO" id="GO:0071555">
    <property type="term" value="P:cell wall organization"/>
    <property type="evidence" value="ECO:0007669"/>
    <property type="project" value="UniProtKB-KW"/>
</dbReference>
<dbReference type="InterPro" id="IPR006009">
    <property type="entry name" value="GlcNAc_MurG"/>
</dbReference>
<feature type="domain" description="Glycosyltransferase family 28 N-terminal" evidence="11">
    <location>
        <begin position="7"/>
        <end position="145"/>
    </location>
</feature>
<name>A0A413VDX4_9BACE</name>
<dbReference type="GO" id="GO:0051301">
    <property type="term" value="P:cell division"/>
    <property type="evidence" value="ECO:0007669"/>
    <property type="project" value="UniProtKB-KW"/>
</dbReference>
<organism evidence="13 14">
    <name type="scientific">Bacteroides nordii</name>
    <dbReference type="NCBI Taxonomy" id="291645"/>
    <lineage>
        <taxon>Bacteria</taxon>
        <taxon>Pseudomonadati</taxon>
        <taxon>Bacteroidota</taxon>
        <taxon>Bacteroidia</taxon>
        <taxon>Bacteroidales</taxon>
        <taxon>Bacteroidaceae</taxon>
        <taxon>Bacteroides</taxon>
    </lineage>
</organism>
<dbReference type="GO" id="GO:0009252">
    <property type="term" value="P:peptidoglycan biosynthetic process"/>
    <property type="evidence" value="ECO:0007669"/>
    <property type="project" value="UniProtKB-UniRule"/>
</dbReference>
<gene>
    <name evidence="10 13" type="primary">murG</name>
    <name evidence="13" type="ORF">DW888_17645</name>
</gene>
<comment type="subcellular location">
    <subcellularLocation>
        <location evidence="10">Cell membrane</location>
        <topology evidence="10">Peripheral membrane protein</topology>
        <orientation evidence="10">Cytoplasmic side</orientation>
    </subcellularLocation>
</comment>
<proteinExistence type="inferred from homology"/>
<feature type="binding site" evidence="10">
    <location>
        <position position="257"/>
    </location>
    <ligand>
        <name>UDP-N-acetyl-alpha-D-glucosamine</name>
        <dbReference type="ChEBI" id="CHEBI:57705"/>
    </ligand>
</feature>
<dbReference type="HAMAP" id="MF_00033">
    <property type="entry name" value="MurG"/>
    <property type="match status" value="1"/>
</dbReference>
<dbReference type="Proteomes" id="UP000284379">
    <property type="component" value="Unassembled WGS sequence"/>
</dbReference>
<comment type="caution">
    <text evidence="13">The sequence shown here is derived from an EMBL/GenBank/DDBJ whole genome shotgun (WGS) entry which is preliminary data.</text>
</comment>
<evidence type="ECO:0000256" key="10">
    <source>
        <dbReference type="HAMAP-Rule" id="MF_00033"/>
    </source>
</evidence>
<keyword evidence="8 10" id="KW-0131">Cell cycle</keyword>
<dbReference type="RefSeq" id="WP_007483446.1">
    <property type="nucleotide sequence ID" value="NZ_CABJFV010000021.1"/>
</dbReference>
<evidence type="ECO:0000256" key="3">
    <source>
        <dbReference type="ARBA" id="ARBA00022676"/>
    </source>
</evidence>
<evidence type="ECO:0000256" key="5">
    <source>
        <dbReference type="ARBA" id="ARBA00022960"/>
    </source>
</evidence>
<dbReference type="GO" id="GO:0050511">
    <property type="term" value="F:undecaprenyldiphospho-muramoylpentapeptide beta-N-acetylglucosaminyltransferase activity"/>
    <property type="evidence" value="ECO:0007669"/>
    <property type="project" value="UniProtKB-UniRule"/>
</dbReference>
<evidence type="ECO:0000259" key="12">
    <source>
        <dbReference type="Pfam" id="PF04101"/>
    </source>
</evidence>
<feature type="binding site" evidence="10">
    <location>
        <position position="201"/>
    </location>
    <ligand>
        <name>UDP-N-acetyl-alpha-D-glucosamine</name>
        <dbReference type="ChEBI" id="CHEBI:57705"/>
    </ligand>
</feature>
<feature type="binding site" evidence="10">
    <location>
        <begin position="14"/>
        <end position="16"/>
    </location>
    <ligand>
        <name>UDP-N-acetyl-alpha-D-glucosamine</name>
        <dbReference type="ChEBI" id="CHEBI:57705"/>
    </ligand>
</feature>
<dbReference type="EMBL" id="QSGO01000021">
    <property type="protein sequence ID" value="RHB31753.1"/>
    <property type="molecule type" value="Genomic_DNA"/>
</dbReference>
<dbReference type="GeneID" id="69504619"/>
<evidence type="ECO:0000256" key="9">
    <source>
        <dbReference type="ARBA" id="ARBA00023316"/>
    </source>
</evidence>
<evidence type="ECO:0000256" key="4">
    <source>
        <dbReference type="ARBA" id="ARBA00022679"/>
    </source>
</evidence>
<keyword evidence="4 10" id="KW-0808">Transferase</keyword>
<dbReference type="NCBIfam" id="TIGR01133">
    <property type="entry name" value="murG"/>
    <property type="match status" value="1"/>
</dbReference>
<evidence type="ECO:0000256" key="8">
    <source>
        <dbReference type="ARBA" id="ARBA00023306"/>
    </source>
</evidence>
<evidence type="ECO:0000256" key="6">
    <source>
        <dbReference type="ARBA" id="ARBA00022984"/>
    </source>
</evidence>
<keyword evidence="2 10" id="KW-0132">Cell division</keyword>
<keyword evidence="1 10" id="KW-1003">Cell membrane</keyword>
<dbReference type="Pfam" id="PF03033">
    <property type="entry name" value="Glyco_transf_28"/>
    <property type="match status" value="1"/>
</dbReference>
<dbReference type="InterPro" id="IPR004276">
    <property type="entry name" value="GlycoTrans_28_N"/>
</dbReference>
<dbReference type="PANTHER" id="PTHR21015">
    <property type="entry name" value="UDP-N-ACETYLGLUCOSAMINE--N-ACETYLMURAMYL-(PENTAPEPTIDE) PYROPHOSPHORYL-UNDECAPRENOL N-ACETYLGLUCOSAMINE TRANSFERASE 1"/>
    <property type="match status" value="1"/>
</dbReference>
<sequence>MEKELRIIISGGGTGGHIFPAVSIANAIKEQCPDAKILFVGAEGRMEMQRVPDAGYEIIGLPVAGFDRKRLWKNFAVLIKLARSQWKAKSIIKKFRPQVAVGVGGYASGPTLKMAGMMGVPTLIQEQNSYAGVTNKLLAKKACKICVAYDGMEKFFPADKILMTGNPVRQNLFTNTQSREEAIQAFGLSPEKKTMLILGGSLGARTINNTLIAGLQTIKETSGIQFIWQTGKIYYQQVMEAVKTAGEIPNLYVTDFIKDMATAYSAADLVISRAGAGSISEFCLLSKPVILVPSPNVAEDHQTKNALALVNKQAAIYVKDVEAEEKLLSVALETITNATKLKDLSENIAKLALPDSATIIAKEVIKLAQQ</sequence>
<keyword evidence="6 10" id="KW-0573">Peptidoglycan synthesis</keyword>
<dbReference type="GO" id="GO:0051991">
    <property type="term" value="F:UDP-N-acetyl-D-glucosamine:N-acetylmuramoyl-L-alanyl-D-glutamyl-meso-2,6-diaminopimelyl-D-alanyl-D-alanine-diphosphoundecaprenol 4-beta-N-acetylglucosaminlytransferase activity"/>
    <property type="evidence" value="ECO:0007669"/>
    <property type="project" value="RHEA"/>
</dbReference>
<feature type="binding site" evidence="10">
    <location>
        <position position="169"/>
    </location>
    <ligand>
        <name>UDP-N-acetyl-alpha-D-glucosamine</name>
        <dbReference type="ChEBI" id="CHEBI:57705"/>
    </ligand>
</feature>
<dbReference type="Pfam" id="PF04101">
    <property type="entry name" value="Glyco_tran_28_C"/>
    <property type="match status" value="1"/>
</dbReference>
<accession>A0A413VDX4</accession>
<keyword evidence="9 10" id="KW-0961">Cell wall biogenesis/degradation</keyword>
<keyword evidence="7 10" id="KW-0472">Membrane</keyword>
<dbReference type="EC" id="2.4.1.227" evidence="10"/>
<dbReference type="UniPathway" id="UPA00219"/>
<evidence type="ECO:0000256" key="7">
    <source>
        <dbReference type="ARBA" id="ARBA00023136"/>
    </source>
</evidence>
<evidence type="ECO:0000256" key="1">
    <source>
        <dbReference type="ARBA" id="ARBA00022475"/>
    </source>
</evidence>
<comment type="pathway">
    <text evidence="10">Cell wall biogenesis; peptidoglycan biosynthesis.</text>
</comment>
<dbReference type="GO" id="GO:0008360">
    <property type="term" value="P:regulation of cell shape"/>
    <property type="evidence" value="ECO:0007669"/>
    <property type="project" value="UniProtKB-KW"/>
</dbReference>
<evidence type="ECO:0000256" key="2">
    <source>
        <dbReference type="ARBA" id="ARBA00022618"/>
    </source>
</evidence>
<dbReference type="CDD" id="cd03785">
    <property type="entry name" value="GT28_MurG"/>
    <property type="match status" value="1"/>
</dbReference>
<comment type="catalytic activity">
    <reaction evidence="10">
        <text>di-trans,octa-cis-undecaprenyl diphospho-N-acetyl-alpha-D-muramoyl-L-alanyl-D-glutamyl-meso-2,6-diaminopimeloyl-D-alanyl-D-alanine + UDP-N-acetyl-alpha-D-glucosamine = di-trans,octa-cis-undecaprenyl diphospho-[N-acetyl-alpha-D-glucosaminyl-(1-&gt;4)]-N-acetyl-alpha-D-muramoyl-L-alanyl-D-glutamyl-meso-2,6-diaminopimeloyl-D-alanyl-D-alanine + UDP + H(+)</text>
        <dbReference type="Rhea" id="RHEA:31227"/>
        <dbReference type="ChEBI" id="CHEBI:15378"/>
        <dbReference type="ChEBI" id="CHEBI:57705"/>
        <dbReference type="ChEBI" id="CHEBI:58223"/>
        <dbReference type="ChEBI" id="CHEBI:61387"/>
        <dbReference type="ChEBI" id="CHEBI:61388"/>
        <dbReference type="EC" id="2.4.1.227"/>
    </reaction>
</comment>
<comment type="function">
    <text evidence="10">Cell wall formation. Catalyzes the transfer of a GlcNAc subunit on undecaprenyl-pyrophosphoryl-MurNAc-pentapeptide (lipid intermediate I) to form undecaprenyl-pyrophosphoryl-MurNAc-(pentapeptide)GlcNAc (lipid intermediate II).</text>
</comment>
<comment type="similarity">
    <text evidence="10">Belongs to the glycosyltransferase 28 family. MurG subfamily.</text>
</comment>
<keyword evidence="5 10" id="KW-0133">Cell shape</keyword>
<dbReference type="GO" id="GO:0005975">
    <property type="term" value="P:carbohydrate metabolic process"/>
    <property type="evidence" value="ECO:0007669"/>
    <property type="project" value="InterPro"/>
</dbReference>
<protein>
    <recommendedName>
        <fullName evidence="10">UDP-N-acetylglucosamine--N-acetylmuramyl-(pentapeptide) pyrophosphoryl-undecaprenol N-acetylglucosamine transferase</fullName>
        <ecNumber evidence="10">2.4.1.227</ecNumber>
    </recommendedName>
    <alternativeName>
        <fullName evidence="10">Undecaprenyl-PP-MurNAc-pentapeptide-UDPGlcNAc GlcNAc transferase</fullName>
    </alternativeName>
</protein>
<dbReference type="AlphaFoldDB" id="A0A413VDX4"/>
<dbReference type="InterPro" id="IPR007235">
    <property type="entry name" value="Glyco_trans_28_C"/>
</dbReference>
<dbReference type="PANTHER" id="PTHR21015:SF22">
    <property type="entry name" value="GLYCOSYLTRANSFERASE"/>
    <property type="match status" value="1"/>
</dbReference>
<dbReference type="SUPFAM" id="SSF53756">
    <property type="entry name" value="UDP-Glycosyltransferase/glycogen phosphorylase"/>
    <property type="match status" value="1"/>
</dbReference>
<evidence type="ECO:0000313" key="14">
    <source>
        <dbReference type="Proteomes" id="UP000284379"/>
    </source>
</evidence>
<dbReference type="Gene3D" id="3.40.50.2000">
    <property type="entry name" value="Glycogen Phosphorylase B"/>
    <property type="match status" value="2"/>
</dbReference>
<feature type="binding site" evidence="10">
    <location>
        <position position="302"/>
    </location>
    <ligand>
        <name>UDP-N-acetyl-alpha-D-glucosamine</name>
        <dbReference type="ChEBI" id="CHEBI:57705"/>
    </ligand>
</feature>
<comment type="caution">
    <text evidence="10">Lacks conserved residue(s) required for the propagation of feature annotation.</text>
</comment>
<evidence type="ECO:0000313" key="13">
    <source>
        <dbReference type="EMBL" id="RHB31753.1"/>
    </source>
</evidence>
<dbReference type="GO" id="GO:0005886">
    <property type="term" value="C:plasma membrane"/>
    <property type="evidence" value="ECO:0007669"/>
    <property type="project" value="UniProtKB-SubCell"/>
</dbReference>